<reference evidence="13 14" key="1">
    <citation type="journal article" date="2016" name="Nat. Commun.">
        <title>Thousands of microbial genomes shed light on interconnected biogeochemical processes in an aquifer system.</title>
        <authorList>
            <person name="Anantharaman K."/>
            <person name="Brown C.T."/>
            <person name="Hug L.A."/>
            <person name="Sharon I."/>
            <person name="Castelle C.J."/>
            <person name="Probst A.J."/>
            <person name="Thomas B.C."/>
            <person name="Singh A."/>
            <person name="Wilkins M.J."/>
            <person name="Karaoz U."/>
            <person name="Brodie E.L."/>
            <person name="Williams K.H."/>
            <person name="Hubbard S.S."/>
            <person name="Banfield J.F."/>
        </authorList>
    </citation>
    <scope>NUCLEOTIDE SEQUENCE [LARGE SCALE GENOMIC DNA]</scope>
</reference>
<dbReference type="FunFam" id="3.20.20.20:FF:000006">
    <property type="entry name" value="Dihydropteroate synthase"/>
    <property type="match status" value="1"/>
</dbReference>
<keyword evidence="9" id="KW-0460">Magnesium</keyword>
<dbReference type="Proteomes" id="UP000176914">
    <property type="component" value="Unassembled WGS sequence"/>
</dbReference>
<dbReference type="EC" id="2.5.1.15" evidence="5"/>
<dbReference type="Pfam" id="PF00809">
    <property type="entry name" value="Pterin_bind"/>
    <property type="match status" value="1"/>
</dbReference>
<comment type="catalytic activity">
    <reaction evidence="1">
        <text>(7,8-dihydropterin-6-yl)methyl diphosphate + 4-aminobenzoate = 7,8-dihydropteroate + diphosphate</text>
        <dbReference type="Rhea" id="RHEA:19949"/>
        <dbReference type="ChEBI" id="CHEBI:17836"/>
        <dbReference type="ChEBI" id="CHEBI:17839"/>
        <dbReference type="ChEBI" id="CHEBI:33019"/>
        <dbReference type="ChEBI" id="CHEBI:72950"/>
        <dbReference type="EC" id="2.5.1.15"/>
    </reaction>
</comment>
<evidence type="ECO:0000256" key="1">
    <source>
        <dbReference type="ARBA" id="ARBA00000012"/>
    </source>
</evidence>
<dbReference type="GO" id="GO:0004156">
    <property type="term" value="F:dihydropteroate synthase activity"/>
    <property type="evidence" value="ECO:0007669"/>
    <property type="project" value="UniProtKB-EC"/>
</dbReference>
<organism evidence="13 14">
    <name type="scientific">Candidatus Kaiserbacteria bacterium RIFCSPHIGHO2_02_FULL_55_25</name>
    <dbReference type="NCBI Taxonomy" id="1798498"/>
    <lineage>
        <taxon>Bacteria</taxon>
        <taxon>Candidatus Kaiseribacteriota</taxon>
    </lineage>
</organism>
<evidence type="ECO:0000256" key="10">
    <source>
        <dbReference type="ARBA" id="ARBA00022909"/>
    </source>
</evidence>
<comment type="pathway">
    <text evidence="3">Cofactor biosynthesis; tetrahydrofolate biosynthesis; 7,8-dihydrofolate from 2-amino-4-hydroxy-6-hydroxymethyl-7,8-dihydropteridine diphosphate and 4-aminobenzoate: step 1/2.</text>
</comment>
<feature type="domain" description="Pterin-binding" evidence="12">
    <location>
        <begin position="9"/>
        <end position="268"/>
    </location>
</feature>
<dbReference type="AlphaFoldDB" id="A0A1F6E4H2"/>
<dbReference type="PANTHER" id="PTHR20941:SF1">
    <property type="entry name" value="FOLIC ACID SYNTHESIS PROTEIN FOL1"/>
    <property type="match status" value="1"/>
</dbReference>
<dbReference type="SUPFAM" id="SSF51717">
    <property type="entry name" value="Dihydropteroate synthetase-like"/>
    <property type="match status" value="1"/>
</dbReference>
<dbReference type="PROSITE" id="PS00793">
    <property type="entry name" value="DHPS_2"/>
    <property type="match status" value="1"/>
</dbReference>
<comment type="similarity">
    <text evidence="4">Belongs to the DHPS family.</text>
</comment>
<evidence type="ECO:0000256" key="11">
    <source>
        <dbReference type="ARBA" id="ARBA00030193"/>
    </source>
</evidence>
<evidence type="ECO:0000313" key="14">
    <source>
        <dbReference type="Proteomes" id="UP000176914"/>
    </source>
</evidence>
<protein>
    <recommendedName>
        <fullName evidence="6">Dihydropteroate synthase</fullName>
        <ecNumber evidence="5">2.5.1.15</ecNumber>
    </recommendedName>
    <alternativeName>
        <fullName evidence="11">Dihydropteroate pyrophosphorylase</fullName>
    </alternativeName>
</protein>
<dbReference type="InterPro" id="IPR006390">
    <property type="entry name" value="DHP_synth_dom"/>
</dbReference>
<keyword evidence="8" id="KW-0479">Metal-binding</keyword>
<evidence type="ECO:0000256" key="5">
    <source>
        <dbReference type="ARBA" id="ARBA00012458"/>
    </source>
</evidence>
<dbReference type="InterPro" id="IPR045031">
    <property type="entry name" value="DHP_synth-like"/>
</dbReference>
<evidence type="ECO:0000259" key="12">
    <source>
        <dbReference type="PROSITE" id="PS50972"/>
    </source>
</evidence>
<dbReference type="PANTHER" id="PTHR20941">
    <property type="entry name" value="FOLATE SYNTHESIS PROTEINS"/>
    <property type="match status" value="1"/>
</dbReference>
<proteinExistence type="inferred from homology"/>
<dbReference type="GO" id="GO:0046654">
    <property type="term" value="P:tetrahydrofolate biosynthetic process"/>
    <property type="evidence" value="ECO:0007669"/>
    <property type="project" value="TreeGrafter"/>
</dbReference>
<evidence type="ECO:0000256" key="2">
    <source>
        <dbReference type="ARBA" id="ARBA00001946"/>
    </source>
</evidence>
<dbReference type="Gene3D" id="3.20.20.20">
    <property type="entry name" value="Dihydropteroate synthase-like"/>
    <property type="match status" value="1"/>
</dbReference>
<dbReference type="InterPro" id="IPR000489">
    <property type="entry name" value="Pterin-binding_dom"/>
</dbReference>
<gene>
    <name evidence="13" type="ORF">A3C20_00650</name>
</gene>
<dbReference type="NCBIfam" id="TIGR01496">
    <property type="entry name" value="DHPS"/>
    <property type="match status" value="1"/>
</dbReference>
<sequence>MIFEWGKKTYVMGIINVTPDSFSGDGVLDVEAAVKQGIQMEKDGADVLDVGGESTRPGSVPVSLEDELARVIPVVTRLAKEVKVPISIDTYKAEVARQAIAAGASIINDVWGGRMEPEILTVAANTKVPIILMHNRSQAAAVEGERYVGVEYKDLIGDIKKELREQISVALAAGIAKENIIVDPGIGFGKTVEQNLELVNRLDELKELECPILVGPSRKSFVGYTLDLPASERLEGTLAAVALCIQKGADVVRVHDVKETDRTRKFVDAVVRR</sequence>
<accession>A0A1F6E4H2</accession>
<comment type="cofactor">
    <cofactor evidence="2">
        <name>Mg(2+)</name>
        <dbReference type="ChEBI" id="CHEBI:18420"/>
    </cofactor>
</comment>
<evidence type="ECO:0000256" key="7">
    <source>
        <dbReference type="ARBA" id="ARBA00022679"/>
    </source>
</evidence>
<dbReference type="GO" id="GO:0046656">
    <property type="term" value="P:folic acid biosynthetic process"/>
    <property type="evidence" value="ECO:0007669"/>
    <property type="project" value="UniProtKB-KW"/>
</dbReference>
<dbReference type="GO" id="GO:0005829">
    <property type="term" value="C:cytosol"/>
    <property type="evidence" value="ECO:0007669"/>
    <property type="project" value="TreeGrafter"/>
</dbReference>
<evidence type="ECO:0000256" key="8">
    <source>
        <dbReference type="ARBA" id="ARBA00022723"/>
    </source>
</evidence>
<evidence type="ECO:0000256" key="4">
    <source>
        <dbReference type="ARBA" id="ARBA00009503"/>
    </source>
</evidence>
<dbReference type="GO" id="GO:0046872">
    <property type="term" value="F:metal ion binding"/>
    <property type="evidence" value="ECO:0007669"/>
    <property type="project" value="UniProtKB-KW"/>
</dbReference>
<name>A0A1F6E4H2_9BACT</name>
<dbReference type="PROSITE" id="PS50972">
    <property type="entry name" value="PTERIN_BINDING"/>
    <property type="match status" value="1"/>
</dbReference>
<evidence type="ECO:0000256" key="3">
    <source>
        <dbReference type="ARBA" id="ARBA00004763"/>
    </source>
</evidence>
<evidence type="ECO:0000256" key="9">
    <source>
        <dbReference type="ARBA" id="ARBA00022842"/>
    </source>
</evidence>
<keyword evidence="10" id="KW-0289">Folate biosynthesis</keyword>
<evidence type="ECO:0000313" key="13">
    <source>
        <dbReference type="EMBL" id="OGG68440.1"/>
    </source>
</evidence>
<comment type="caution">
    <text evidence="13">The sequence shown here is derived from an EMBL/GenBank/DDBJ whole genome shotgun (WGS) entry which is preliminary data.</text>
</comment>
<evidence type="ECO:0000256" key="6">
    <source>
        <dbReference type="ARBA" id="ARBA00016919"/>
    </source>
</evidence>
<dbReference type="EMBL" id="MFLL01000033">
    <property type="protein sequence ID" value="OGG68440.1"/>
    <property type="molecule type" value="Genomic_DNA"/>
</dbReference>
<dbReference type="CDD" id="cd00739">
    <property type="entry name" value="DHPS"/>
    <property type="match status" value="1"/>
</dbReference>
<keyword evidence="7" id="KW-0808">Transferase</keyword>
<dbReference type="InterPro" id="IPR011005">
    <property type="entry name" value="Dihydropteroate_synth-like_sf"/>
</dbReference>